<reference evidence="3" key="3">
    <citation type="submission" date="2019-02" db="EMBL/GenBank/DDBJ databases">
        <authorList>
            <person name="Buron G."/>
            <person name="Chaylann A."/>
            <person name="Dolejs I."/>
            <person name="Forster J."/>
            <person name="Miks M.H."/>
        </authorList>
    </citation>
    <scope>NUCLEOTIDE SEQUENCE</scope>
    <source>
        <strain evidence="3">DSM 10551</strain>
    </source>
</reference>
<dbReference type="EMBL" id="BDGB01000092">
    <property type="protein sequence ID" value="GAW72775.1"/>
    <property type="molecule type" value="Genomic_DNA"/>
</dbReference>
<feature type="transmembrane region" description="Helical" evidence="1">
    <location>
        <begin position="6"/>
        <end position="30"/>
    </location>
</feature>
<evidence type="ECO:0000313" key="3">
    <source>
        <dbReference type="EMBL" id="TDG88434.1"/>
    </source>
</evidence>
<proteinExistence type="predicted"/>
<name>A0A224VCV6_9LACO</name>
<organism evidence="2 4">
    <name type="scientific">Lentilactobacillus parakefiri</name>
    <dbReference type="NCBI Taxonomy" id="152332"/>
    <lineage>
        <taxon>Bacteria</taxon>
        <taxon>Bacillati</taxon>
        <taxon>Bacillota</taxon>
        <taxon>Bacilli</taxon>
        <taxon>Lactobacillales</taxon>
        <taxon>Lactobacillaceae</taxon>
        <taxon>Lentilactobacillus</taxon>
    </lineage>
</organism>
<gene>
    <name evidence="3" type="ORF">C5L28_000429</name>
    <name evidence="2" type="ORF">LPKJCM_01905</name>
</gene>
<evidence type="ECO:0000313" key="4">
    <source>
        <dbReference type="Proteomes" id="UP000214739"/>
    </source>
</evidence>
<keyword evidence="5" id="KW-1185">Reference proteome</keyword>
<evidence type="ECO:0000256" key="1">
    <source>
        <dbReference type="SAM" id="Phobius"/>
    </source>
</evidence>
<feature type="transmembrane region" description="Helical" evidence="1">
    <location>
        <begin position="72"/>
        <end position="92"/>
    </location>
</feature>
<reference evidence="3 5" key="2">
    <citation type="journal article" date="2019" name="Appl. Microbiol. Biotechnol.">
        <title>Uncovering carbohydrate metabolism through a genotype-phenotype association study of 56 lactic acid bacteria genomes.</title>
        <authorList>
            <person name="Buron-Moles G."/>
            <person name="Chailyan A."/>
            <person name="Dolejs I."/>
            <person name="Forster J."/>
            <person name="Miks M.H."/>
        </authorList>
    </citation>
    <scope>NUCLEOTIDE SEQUENCE [LARGE SCALE GENOMIC DNA]</scope>
    <source>
        <strain evidence="3 5">DSM 10551</strain>
    </source>
</reference>
<evidence type="ECO:0000313" key="2">
    <source>
        <dbReference type="EMBL" id="GAW72775.1"/>
    </source>
</evidence>
<dbReference type="Proteomes" id="UP000214739">
    <property type="component" value="Unassembled WGS sequence"/>
</dbReference>
<dbReference type="Proteomes" id="UP000294668">
    <property type="component" value="Unassembled WGS sequence"/>
</dbReference>
<evidence type="ECO:0000313" key="5">
    <source>
        <dbReference type="Proteomes" id="UP000294668"/>
    </source>
</evidence>
<keyword evidence="1" id="KW-1133">Transmembrane helix</keyword>
<sequence>MDVKQVVSYIISLGGLGGLATLIGTIWAIIHGHKKDERQDDEDRRKLDDWLIQKVKVLNILHQRLPIKLPMLIRPMVLLVCIISGIMALMKIDIF</sequence>
<keyword evidence="1" id="KW-0812">Transmembrane</keyword>
<reference evidence="2 4" key="1">
    <citation type="journal article" date="2017" name="Biosci Microbiota Food Health">
        <title>Genomic characterization reconfirms the taxonomic status of Lactobacillus parakefiri.</title>
        <authorList>
            <person name="Tanizawa Y."/>
            <person name="Kobayashi H."/>
            <person name="Kaminuma E."/>
            <person name="Sakamoto M."/>
            <person name="Ohkuma M."/>
            <person name="Nakamura Y."/>
            <person name="Arita M."/>
            <person name="Tohno M."/>
        </authorList>
    </citation>
    <scope>NUCLEOTIDE SEQUENCE [LARGE SCALE GENOMIC DNA]</scope>
    <source>
        <strain evidence="2 4">JCM 8573</strain>
    </source>
</reference>
<dbReference type="RefSeq" id="WP_225364176.1">
    <property type="nucleotide sequence ID" value="NZ_BAAAXO010000067.1"/>
</dbReference>
<dbReference type="AlphaFoldDB" id="A0A224VCV6"/>
<dbReference type="EMBL" id="PUFL01000088">
    <property type="protein sequence ID" value="TDG88434.1"/>
    <property type="molecule type" value="Genomic_DNA"/>
</dbReference>
<comment type="caution">
    <text evidence="2">The sequence shown here is derived from an EMBL/GenBank/DDBJ whole genome shotgun (WGS) entry which is preliminary data.</text>
</comment>
<keyword evidence="1" id="KW-0472">Membrane</keyword>
<protein>
    <submittedName>
        <fullName evidence="2">Uncharacterized protein</fullName>
    </submittedName>
</protein>
<accession>A0A224VCV6</accession>